<dbReference type="Proteomes" id="UP000262440">
    <property type="component" value="Segment"/>
</dbReference>
<evidence type="ECO:0000313" key="2">
    <source>
        <dbReference type="Proteomes" id="UP000262440"/>
    </source>
</evidence>
<protein>
    <submittedName>
        <fullName evidence="1">Uncharacterized protein</fullName>
    </submittedName>
</protein>
<organism evidence="1 2">
    <name type="scientific">Dickeya phage vB_DsoM_AD1</name>
    <dbReference type="NCBI Taxonomy" id="2283029"/>
    <lineage>
        <taxon>Viruses</taxon>
        <taxon>Duplodnaviria</taxon>
        <taxon>Heunggongvirae</taxon>
        <taxon>Uroviricota</taxon>
        <taxon>Caudoviricetes</taxon>
        <taxon>Alexandravirus</taxon>
        <taxon>Alexandravirus AD1</taxon>
    </lineage>
</organism>
<keyword evidence="2" id="KW-1185">Reference proteome</keyword>
<evidence type="ECO:0000313" key="1">
    <source>
        <dbReference type="EMBL" id="AXG67298.1"/>
    </source>
</evidence>
<dbReference type="EMBL" id="MH460463">
    <property type="protein sequence ID" value="AXG67298.1"/>
    <property type="molecule type" value="Genomic_DNA"/>
</dbReference>
<reference evidence="1 2" key="1">
    <citation type="journal article" date="2018" name="Front. Microbiol.">
        <title>Jumbo Bacteriophages Are Represented Within an Increasing Diversity of Environmental Viruses Infecting the Emerging Phytopathogen, Dickeya solani.</title>
        <authorList>
            <person name="Day A.W."/>
            <person name="Ahn J."/>
            <person name="Salmond G.P.C."/>
        </authorList>
    </citation>
    <scope>NUCLEOTIDE SEQUENCE [LARGE SCALE GENOMIC DNA]</scope>
</reference>
<sequence length="105" mass="12158">MGDMKYEACIDLFERQGNMNLPVLPKCELQATLFDRYTKTRIPVRFNATNVIKVKGVTCGSLQIFDSVNLIIWSSFDIGRFTLYIERVRKTDERTEALQSDELCK</sequence>
<accession>A0A384ZYG6</accession>
<name>A0A384ZYG6_9CAUD</name>
<gene>
    <name evidence="1" type="ORF">AD1_254</name>
</gene>
<proteinExistence type="predicted"/>